<feature type="transmembrane region" description="Helical" evidence="1">
    <location>
        <begin position="12"/>
        <end position="32"/>
    </location>
</feature>
<feature type="transmembrane region" description="Helical" evidence="1">
    <location>
        <begin position="175"/>
        <end position="198"/>
    </location>
</feature>
<evidence type="ECO:0000313" key="3">
    <source>
        <dbReference type="Proteomes" id="UP001302978"/>
    </source>
</evidence>
<proteinExistence type="predicted"/>
<organism evidence="2 3">
    <name type="scientific">Methanimicrococcus hongohii</name>
    <dbReference type="NCBI Taxonomy" id="3028295"/>
    <lineage>
        <taxon>Archaea</taxon>
        <taxon>Methanobacteriati</taxon>
        <taxon>Methanobacteriota</taxon>
        <taxon>Stenosarchaea group</taxon>
        <taxon>Methanomicrobia</taxon>
        <taxon>Methanosarcinales</taxon>
        <taxon>Methanosarcinaceae</taxon>
        <taxon>Methanimicrococcus</taxon>
    </lineage>
</organism>
<evidence type="ECO:0000256" key="1">
    <source>
        <dbReference type="SAM" id="Phobius"/>
    </source>
</evidence>
<protein>
    <submittedName>
        <fullName evidence="2">Uncharacterized protein</fullName>
    </submittedName>
</protein>
<dbReference type="KEGG" id="mehf:MmiHf6_17290"/>
<accession>A0AA97A2U7</accession>
<dbReference type="GeneID" id="85196344"/>
<dbReference type="AlphaFoldDB" id="A0AA97A2U7"/>
<feature type="transmembrane region" description="Helical" evidence="1">
    <location>
        <begin position="53"/>
        <end position="73"/>
    </location>
</feature>
<feature type="transmembrane region" description="Helical" evidence="1">
    <location>
        <begin position="138"/>
        <end position="163"/>
    </location>
</feature>
<dbReference type="Proteomes" id="UP001302978">
    <property type="component" value="Chromosome"/>
</dbReference>
<dbReference type="RefSeq" id="WP_316557579.1">
    <property type="nucleotide sequence ID" value="NZ_CP131059.1"/>
</dbReference>
<keyword evidence="1" id="KW-0812">Transmembrane</keyword>
<sequence>MFVDFLISFLNGVYFIPVASFVFCILASYIISCFIQQLLNVKYVSLSFIIKQIIILVFLSVLTTFLSFIYFIYTASGTFIEITFFLYSYILIVLGFATFFQYNRLFDLFRKIMGEYFGDSEILYMCNKLKAFAQASFYVLYAVSAFFLVFGFIYFIFVIMILKTTLSEAANKFEFGWIIDSILVVATIAYVVFTYLALKQSNESTEQTKKQILNQEKVQSKKDTQETIEFKIQKLSDKLMLFYIPLKINMRNVQKNLRTYRNVAKWAFVESDPAKSMEDEKRLEDSINNIYSLLIDVRALQHRYMYLDDEQISYSFEPLMVEFAKFANFENEKITDFRNKLFASHNDPYVIVDNRDFEDLNILLDNNYLELDEAIDFFSEQIDQIIGSLILVIQGINYNLEVQFNELNKLKNGIDEIEKIYKKYPQIYWETEK</sequence>
<gene>
    <name evidence="2" type="ORF">MmiHf6_17290</name>
</gene>
<reference evidence="2 3" key="1">
    <citation type="submission" date="2023-07" db="EMBL/GenBank/DDBJ databases">
        <title>Closed genoem sequence of Methanomicrococcus sp. Hf6.</title>
        <authorList>
            <person name="Poehlein A."/>
            <person name="Protasov E."/>
            <person name="Platt K."/>
            <person name="Reeh H."/>
            <person name="Daniel R."/>
            <person name="Brune A."/>
        </authorList>
    </citation>
    <scope>NUCLEOTIDE SEQUENCE [LARGE SCALE GENOMIC DNA]</scope>
    <source>
        <strain evidence="2 3">Hf6</strain>
    </source>
</reference>
<evidence type="ECO:0000313" key="2">
    <source>
        <dbReference type="EMBL" id="WNY24398.1"/>
    </source>
</evidence>
<dbReference type="EMBL" id="CP131059">
    <property type="protein sequence ID" value="WNY24398.1"/>
    <property type="molecule type" value="Genomic_DNA"/>
</dbReference>
<keyword evidence="3" id="KW-1185">Reference proteome</keyword>
<feature type="transmembrane region" description="Helical" evidence="1">
    <location>
        <begin position="79"/>
        <end position="102"/>
    </location>
</feature>
<keyword evidence="1" id="KW-0472">Membrane</keyword>
<name>A0AA97A2U7_9EURY</name>
<keyword evidence="1" id="KW-1133">Transmembrane helix</keyword>